<feature type="region of interest" description="Disordered" evidence="1">
    <location>
        <begin position="192"/>
        <end position="239"/>
    </location>
</feature>
<feature type="transmembrane region" description="Helical" evidence="2">
    <location>
        <begin position="68"/>
        <end position="88"/>
    </location>
</feature>
<evidence type="ECO:0008006" key="5">
    <source>
        <dbReference type="Google" id="ProtNLM"/>
    </source>
</evidence>
<gene>
    <name evidence="3" type="ORF">GCM10023320_77710</name>
</gene>
<evidence type="ECO:0000256" key="2">
    <source>
        <dbReference type="SAM" id="Phobius"/>
    </source>
</evidence>
<keyword evidence="2" id="KW-0472">Membrane</keyword>
<protein>
    <recommendedName>
        <fullName evidence="5">DUF2243 domain-containing protein</fullName>
    </recommendedName>
</protein>
<proteinExistence type="predicted"/>
<organism evidence="3 4">
    <name type="scientific">Pseudonocardia adelaidensis</name>
    <dbReference type="NCBI Taxonomy" id="648754"/>
    <lineage>
        <taxon>Bacteria</taxon>
        <taxon>Bacillati</taxon>
        <taxon>Actinomycetota</taxon>
        <taxon>Actinomycetes</taxon>
        <taxon>Pseudonocardiales</taxon>
        <taxon>Pseudonocardiaceae</taxon>
        <taxon>Pseudonocardia</taxon>
    </lineage>
</organism>
<keyword evidence="2" id="KW-1133">Transmembrane helix</keyword>
<evidence type="ECO:0000256" key="1">
    <source>
        <dbReference type="SAM" id="MobiDB-lite"/>
    </source>
</evidence>
<feature type="transmembrane region" description="Helical" evidence="2">
    <location>
        <begin position="114"/>
        <end position="131"/>
    </location>
</feature>
<accession>A0ABP9P462</accession>
<sequence length="239" mass="25664">MLVAFGIGVGIMAAVDEIVFHQILAWHHFYDHSTPQVGLLSDGLLHAAEIVVIVAAFFTVADLRRRHILAPISAWAGFFLGLGSFQLFDGVVDHKLLRVHQVRYGVEDLLAYDIAWNLAGAVLLLIGAGLARRGRAEGAPAPATPELFALFAISDNSNSDRNTQTYNELFTSEHLGEWAICWNGLVDVHEDGGLEEVGPGGPSSSGPATPGERLENNKLQAPIAWRCPPPTGTATQEGP</sequence>
<keyword evidence="4" id="KW-1185">Reference proteome</keyword>
<name>A0ABP9P462_9PSEU</name>
<keyword evidence="2" id="KW-0812">Transmembrane</keyword>
<dbReference type="InterPro" id="IPR018719">
    <property type="entry name" value="DUF2243_membrane"/>
</dbReference>
<comment type="caution">
    <text evidence="3">The sequence shown here is derived from an EMBL/GenBank/DDBJ whole genome shotgun (WGS) entry which is preliminary data.</text>
</comment>
<dbReference type="Pfam" id="PF10002">
    <property type="entry name" value="DUF2243"/>
    <property type="match status" value="1"/>
</dbReference>
<dbReference type="Proteomes" id="UP001500804">
    <property type="component" value="Unassembled WGS sequence"/>
</dbReference>
<feature type="transmembrane region" description="Helical" evidence="2">
    <location>
        <begin position="37"/>
        <end position="61"/>
    </location>
</feature>
<dbReference type="EMBL" id="BAABJO010000047">
    <property type="protein sequence ID" value="GAA5140276.1"/>
    <property type="molecule type" value="Genomic_DNA"/>
</dbReference>
<evidence type="ECO:0000313" key="3">
    <source>
        <dbReference type="EMBL" id="GAA5140276.1"/>
    </source>
</evidence>
<evidence type="ECO:0000313" key="4">
    <source>
        <dbReference type="Proteomes" id="UP001500804"/>
    </source>
</evidence>
<reference evidence="4" key="1">
    <citation type="journal article" date="2019" name="Int. J. Syst. Evol. Microbiol.">
        <title>The Global Catalogue of Microorganisms (GCM) 10K type strain sequencing project: providing services to taxonomists for standard genome sequencing and annotation.</title>
        <authorList>
            <consortium name="The Broad Institute Genomics Platform"/>
            <consortium name="The Broad Institute Genome Sequencing Center for Infectious Disease"/>
            <person name="Wu L."/>
            <person name="Ma J."/>
        </authorList>
    </citation>
    <scope>NUCLEOTIDE SEQUENCE [LARGE SCALE GENOMIC DNA]</scope>
    <source>
        <strain evidence="4">JCM 18302</strain>
    </source>
</reference>